<dbReference type="CDD" id="cd06170">
    <property type="entry name" value="LuxR_C_like"/>
    <property type="match status" value="1"/>
</dbReference>
<dbReference type="SUPFAM" id="SSF46894">
    <property type="entry name" value="C-terminal effector domain of the bipartite response regulators"/>
    <property type="match status" value="1"/>
</dbReference>
<keyword evidence="4" id="KW-1185">Reference proteome</keyword>
<reference key="1">
    <citation type="submission" date="2010-11" db="EMBL/GenBank/DDBJ databases">
        <title>The complete sequence of chromosome of Isophaera pallida ATCC 43644.</title>
        <authorList>
            <consortium name="US DOE Joint Genome Institute (JGI-PGF)"/>
            <person name="Lucas S."/>
            <person name="Copeland A."/>
            <person name="Lapidus A."/>
            <person name="Bruce D."/>
            <person name="Goodwin L."/>
            <person name="Pitluck S."/>
            <person name="Kyrpides N."/>
            <person name="Mavromatis K."/>
            <person name="Pagani I."/>
            <person name="Ivanova N."/>
            <person name="Saunders E."/>
            <person name="Brettin T."/>
            <person name="Detter J.C."/>
            <person name="Han C."/>
            <person name="Tapia R."/>
            <person name="Land M."/>
            <person name="Hauser L."/>
            <person name="Markowitz V."/>
            <person name="Cheng J.-F."/>
            <person name="Hugenholtz P."/>
            <person name="Woyke T."/>
            <person name="Wu D."/>
            <person name="Eisen J.A."/>
        </authorList>
    </citation>
    <scope>NUCLEOTIDE SEQUENCE</scope>
    <source>
        <strain>ATCC 43644</strain>
    </source>
</reference>
<dbReference type="Proteomes" id="UP000008631">
    <property type="component" value="Chromosome"/>
</dbReference>
<dbReference type="PRINTS" id="PR00038">
    <property type="entry name" value="HTHLUXR"/>
</dbReference>
<dbReference type="GO" id="GO:0003677">
    <property type="term" value="F:DNA binding"/>
    <property type="evidence" value="ECO:0007669"/>
    <property type="project" value="InterPro"/>
</dbReference>
<accession>E8R2J8</accession>
<feature type="region of interest" description="Disordered" evidence="1">
    <location>
        <begin position="269"/>
        <end position="297"/>
    </location>
</feature>
<proteinExistence type="predicted"/>
<sequence>MGRGDPNPLRFTPPLFSLLLPRVKRVDWVELGRGIVRVKGDRNTVSGGTGRNKARRDYLPHLESLESLRLLAPLAPGAEVAPVPGGAVADPAAAFPESAASLEVAARFTQRDSIVPVTPEPATASVNPDRSLDSFDPLAAFLEATRAALEESETTRLTLEWAEAEVEAATHSGVDQMNRYLSRTWERAGVPSHQRDDCTQAVFVTLLERLGRPAFDRAMVWVGQHGVHDLFQRETPLGPDFLRALQTVKKRAQRVRSFISLDDDAHGPLASSLADPNGPSGSLLPLGPAALGPDDPTRGRLTIQEAMHNLLSPREARLLQATLEGMSPTEIAAELGVSPKTVSNDKCLVFRKLRDRLGDDSA</sequence>
<dbReference type="InterPro" id="IPR000792">
    <property type="entry name" value="Tscrpt_reg_LuxR_C"/>
</dbReference>
<dbReference type="InParanoid" id="E8R2J8"/>
<dbReference type="Pfam" id="PF00196">
    <property type="entry name" value="GerE"/>
    <property type="match status" value="1"/>
</dbReference>
<evidence type="ECO:0000313" key="4">
    <source>
        <dbReference type="Proteomes" id="UP000008631"/>
    </source>
</evidence>
<evidence type="ECO:0000313" key="3">
    <source>
        <dbReference type="EMBL" id="ADV62498.1"/>
    </source>
</evidence>
<dbReference type="AlphaFoldDB" id="E8R2J8"/>
<dbReference type="EMBL" id="CP002353">
    <property type="protein sequence ID" value="ADV62498.1"/>
    <property type="molecule type" value="Genomic_DNA"/>
</dbReference>
<reference evidence="3 4" key="2">
    <citation type="journal article" date="2011" name="Stand. Genomic Sci.">
        <title>Complete genome sequence of Isosphaera pallida type strain (IS1B).</title>
        <authorList>
            <consortium name="US DOE Joint Genome Institute (JGI-PGF)"/>
            <person name="Goker M."/>
            <person name="Cleland D."/>
            <person name="Saunders E."/>
            <person name="Lapidus A."/>
            <person name="Nolan M."/>
            <person name="Lucas S."/>
            <person name="Hammon N."/>
            <person name="Deshpande S."/>
            <person name="Cheng J.F."/>
            <person name="Tapia R."/>
            <person name="Han C."/>
            <person name="Goodwin L."/>
            <person name="Pitluck S."/>
            <person name="Liolios K."/>
            <person name="Pagani I."/>
            <person name="Ivanova N."/>
            <person name="Mavromatis K."/>
            <person name="Pati A."/>
            <person name="Chen A."/>
            <person name="Palaniappan K."/>
            <person name="Land M."/>
            <person name="Hauser L."/>
            <person name="Chang Y.J."/>
            <person name="Jeffries C.D."/>
            <person name="Detter J.C."/>
            <person name="Beck B."/>
            <person name="Woyke T."/>
            <person name="Bristow J."/>
            <person name="Eisen J.A."/>
            <person name="Markowitz V."/>
            <person name="Hugenholtz P."/>
            <person name="Kyrpides N.C."/>
            <person name="Klenk H.P."/>
        </authorList>
    </citation>
    <scope>NUCLEOTIDE SEQUENCE [LARGE SCALE GENOMIC DNA]</scope>
    <source>
        <strain evidence="4">ATCC 43644 / DSM 9630 / IS1B</strain>
    </source>
</reference>
<dbReference type="InterPro" id="IPR036388">
    <property type="entry name" value="WH-like_DNA-bd_sf"/>
</dbReference>
<organism evidence="3 4">
    <name type="scientific">Isosphaera pallida (strain ATCC 43644 / DSM 9630 / IS1B)</name>
    <dbReference type="NCBI Taxonomy" id="575540"/>
    <lineage>
        <taxon>Bacteria</taxon>
        <taxon>Pseudomonadati</taxon>
        <taxon>Planctomycetota</taxon>
        <taxon>Planctomycetia</taxon>
        <taxon>Isosphaerales</taxon>
        <taxon>Isosphaeraceae</taxon>
        <taxon>Isosphaera</taxon>
    </lineage>
</organism>
<dbReference type="STRING" id="575540.Isop_1918"/>
<feature type="compositionally biased region" description="Low complexity" evidence="1">
    <location>
        <begin position="278"/>
        <end position="293"/>
    </location>
</feature>
<dbReference type="SMART" id="SM00421">
    <property type="entry name" value="HTH_LUXR"/>
    <property type="match status" value="1"/>
</dbReference>
<dbReference type="InterPro" id="IPR016032">
    <property type="entry name" value="Sig_transdc_resp-reg_C-effctor"/>
</dbReference>
<gene>
    <name evidence="3" type="ordered locus">Isop_1918</name>
</gene>
<protein>
    <submittedName>
        <fullName evidence="3">RNA polymerase sigma factor, sigma-70 family</fullName>
    </submittedName>
</protein>
<dbReference type="eggNOG" id="COG2197">
    <property type="taxonomic scope" value="Bacteria"/>
</dbReference>
<evidence type="ECO:0000259" key="2">
    <source>
        <dbReference type="SMART" id="SM00421"/>
    </source>
</evidence>
<name>E8R2J8_ISOPI</name>
<evidence type="ECO:0000256" key="1">
    <source>
        <dbReference type="SAM" id="MobiDB-lite"/>
    </source>
</evidence>
<dbReference type="Gene3D" id="1.10.10.10">
    <property type="entry name" value="Winged helix-like DNA-binding domain superfamily/Winged helix DNA-binding domain"/>
    <property type="match status" value="1"/>
</dbReference>
<feature type="domain" description="HTH luxR-type" evidence="2">
    <location>
        <begin position="308"/>
        <end position="361"/>
    </location>
</feature>
<dbReference type="KEGG" id="ipa:Isop_1918"/>
<dbReference type="HOGENOM" id="CLU_764563_0_0_0"/>
<dbReference type="GO" id="GO:0006355">
    <property type="term" value="P:regulation of DNA-templated transcription"/>
    <property type="evidence" value="ECO:0007669"/>
    <property type="project" value="InterPro"/>
</dbReference>